<dbReference type="InterPro" id="IPR014710">
    <property type="entry name" value="RmlC-like_jellyroll"/>
</dbReference>
<keyword evidence="3" id="KW-1185">Reference proteome</keyword>
<gene>
    <name evidence="2" type="ORF">DK847_12295</name>
</gene>
<reference evidence="3" key="1">
    <citation type="submission" date="2018-06" db="EMBL/GenBank/DDBJ databases">
        <title>Aestuariibacter litoralis strain KCTC 52945T.</title>
        <authorList>
            <person name="Li X."/>
            <person name="Salam N."/>
            <person name="Li J.-L."/>
            <person name="Chen Y.-M."/>
            <person name="Yang Z.-W."/>
            <person name="Zhang L.-Y."/>
            <person name="Han M.-X."/>
            <person name="Xiao M."/>
            <person name="Li W.-J."/>
        </authorList>
    </citation>
    <scope>NUCLEOTIDE SEQUENCE [LARGE SCALE GENOMIC DNA]</scope>
    <source>
        <strain evidence="3">KCTC 52945</strain>
    </source>
</reference>
<dbReference type="Proteomes" id="UP000248795">
    <property type="component" value="Unassembled WGS sequence"/>
</dbReference>
<dbReference type="InterPro" id="IPR011051">
    <property type="entry name" value="RmlC_Cupin_sf"/>
</dbReference>
<dbReference type="SUPFAM" id="SSF51182">
    <property type="entry name" value="RmlC-like cupins"/>
    <property type="match status" value="1"/>
</dbReference>
<accession>A0A2W2B919</accession>
<dbReference type="InterPro" id="IPR025979">
    <property type="entry name" value="ChrR-like_cupin_dom"/>
</dbReference>
<dbReference type="Pfam" id="PF12973">
    <property type="entry name" value="Cupin_7"/>
    <property type="match status" value="1"/>
</dbReference>
<dbReference type="RefSeq" id="WP_111198815.1">
    <property type="nucleotide sequence ID" value="NZ_QKVK01000005.1"/>
</dbReference>
<evidence type="ECO:0000259" key="1">
    <source>
        <dbReference type="Pfam" id="PF12973"/>
    </source>
</evidence>
<organism evidence="2 3">
    <name type="scientific">Aestuariivirga litoralis</name>
    <dbReference type="NCBI Taxonomy" id="2650924"/>
    <lineage>
        <taxon>Bacteria</taxon>
        <taxon>Pseudomonadati</taxon>
        <taxon>Pseudomonadota</taxon>
        <taxon>Alphaproteobacteria</taxon>
        <taxon>Hyphomicrobiales</taxon>
        <taxon>Aestuariivirgaceae</taxon>
        <taxon>Aestuariivirga</taxon>
    </lineage>
</organism>
<dbReference type="EMBL" id="QKVK01000005">
    <property type="protein sequence ID" value="PZF76578.1"/>
    <property type="molecule type" value="Genomic_DNA"/>
</dbReference>
<dbReference type="AlphaFoldDB" id="A0A2W2B919"/>
<name>A0A2W2B919_9HYPH</name>
<evidence type="ECO:0000313" key="3">
    <source>
        <dbReference type="Proteomes" id="UP000248795"/>
    </source>
</evidence>
<feature type="domain" description="ChrR-like cupin" evidence="1">
    <location>
        <begin position="48"/>
        <end position="114"/>
    </location>
</feature>
<sequence length="120" mass="13445">MKQIAATERIVANYKTAPYKAYIDADGREIPGQSFVQFDDTFPEGAGFTLYRMAPGSSSQPHEHTCHEQFFVIEGEVTDNDGYVYKAGDFVLLKTGTQHFSTTEKGATLVVFVRELERNL</sequence>
<dbReference type="Gene3D" id="2.60.120.10">
    <property type="entry name" value="Jelly Rolls"/>
    <property type="match status" value="1"/>
</dbReference>
<protein>
    <submittedName>
        <fullName evidence="2">Cupin</fullName>
    </submittedName>
</protein>
<proteinExistence type="predicted"/>
<evidence type="ECO:0000313" key="2">
    <source>
        <dbReference type="EMBL" id="PZF76578.1"/>
    </source>
</evidence>
<comment type="caution">
    <text evidence="2">The sequence shown here is derived from an EMBL/GenBank/DDBJ whole genome shotgun (WGS) entry which is preliminary data.</text>
</comment>